<sequence length="376" mass="42451">MEEKSASGAVSWYMSLSKLAVAVAVIKVRPSGGARQFAESLADRLRQQDEGWRSKAQGLQEDLLRVKQELLLTRLLFKTKSNAGPGHGKETAIYCHSHSQDDPQQLKGDSGCDTANSSQTQIYGAQGPCLPPTPPNSQKFTLQDRKWCQDHRLLKHMQFLHCLSGLRRSNELHLCQDGDVAWDSVVQLLDSVVEVFRQVNVGQPLHHPEQLHHAAQVVAQTLSQGGTQNGCSVQHFSKVNDLLKEMISLLLTNQQLSSFSVHGMLSECLLTLGGSPVVRTALVQLLMSQIIQLAHQLWDTCKRSKEEQHHQVDWICYENSFYMFRLLEYLTQDNDYNVNQELVIQLETKAFPLADEFPLFSLYMWRIGGLFRVGRT</sequence>
<accession>A0AA88TJW9</accession>
<dbReference type="EMBL" id="JAUYZG010000017">
    <property type="protein sequence ID" value="KAK2883765.1"/>
    <property type="molecule type" value="Genomic_DNA"/>
</dbReference>
<evidence type="ECO:0000256" key="1">
    <source>
        <dbReference type="ARBA" id="ARBA00023254"/>
    </source>
</evidence>
<dbReference type="GO" id="GO:0006310">
    <property type="term" value="P:DNA recombination"/>
    <property type="evidence" value="ECO:0007669"/>
    <property type="project" value="InterPro"/>
</dbReference>
<name>A0AA88TJW9_9TELE</name>
<dbReference type="Proteomes" id="UP001187343">
    <property type="component" value="Unassembled WGS sequence"/>
</dbReference>
<evidence type="ECO:0000313" key="4">
    <source>
        <dbReference type="Proteomes" id="UP001187343"/>
    </source>
</evidence>
<reference evidence="3" key="1">
    <citation type="submission" date="2023-08" db="EMBL/GenBank/DDBJ databases">
        <title>Chromosome-level Genome Assembly of mud carp (Cirrhinus molitorella).</title>
        <authorList>
            <person name="Liu H."/>
        </authorList>
    </citation>
    <scope>NUCLEOTIDE SEQUENCE</scope>
    <source>
        <strain evidence="3">Prfri</strain>
        <tissue evidence="3">Muscle</tissue>
    </source>
</reference>
<gene>
    <name evidence="3" type="ORF">Q8A67_017402</name>
</gene>
<dbReference type="GO" id="GO:0000800">
    <property type="term" value="C:lateral element"/>
    <property type="evidence" value="ECO:0007669"/>
    <property type="project" value="TreeGrafter"/>
</dbReference>
<dbReference type="GO" id="GO:0048477">
    <property type="term" value="P:oogenesis"/>
    <property type="evidence" value="ECO:0007669"/>
    <property type="project" value="TreeGrafter"/>
</dbReference>
<dbReference type="GO" id="GO:0007129">
    <property type="term" value="P:homologous chromosome pairing at meiosis"/>
    <property type="evidence" value="ECO:0007669"/>
    <property type="project" value="TreeGrafter"/>
</dbReference>
<keyword evidence="1" id="KW-0469">Meiosis</keyword>
<dbReference type="GO" id="GO:0007283">
    <property type="term" value="P:spermatogenesis"/>
    <property type="evidence" value="ECO:0007669"/>
    <property type="project" value="TreeGrafter"/>
</dbReference>
<dbReference type="PANTHER" id="PTHR28575:SF1">
    <property type="entry name" value="MEIOSIS-SPECIFIC PROTEIN MEI4"/>
    <property type="match status" value="1"/>
</dbReference>
<protein>
    <recommendedName>
        <fullName evidence="5">Meiosis-specific protein MEI4</fullName>
    </recommendedName>
</protein>
<keyword evidence="4" id="KW-1185">Reference proteome</keyword>
<dbReference type="Pfam" id="PF13971">
    <property type="entry name" value="Mei4"/>
    <property type="match status" value="1"/>
</dbReference>
<organism evidence="3 4">
    <name type="scientific">Cirrhinus molitorella</name>
    <name type="common">mud carp</name>
    <dbReference type="NCBI Taxonomy" id="172907"/>
    <lineage>
        <taxon>Eukaryota</taxon>
        <taxon>Metazoa</taxon>
        <taxon>Chordata</taxon>
        <taxon>Craniata</taxon>
        <taxon>Vertebrata</taxon>
        <taxon>Euteleostomi</taxon>
        <taxon>Actinopterygii</taxon>
        <taxon>Neopterygii</taxon>
        <taxon>Teleostei</taxon>
        <taxon>Ostariophysi</taxon>
        <taxon>Cypriniformes</taxon>
        <taxon>Cyprinidae</taxon>
        <taxon>Labeoninae</taxon>
        <taxon>Labeonini</taxon>
        <taxon>Cirrhinus</taxon>
    </lineage>
</organism>
<comment type="caution">
    <text evidence="3">The sequence shown here is derived from an EMBL/GenBank/DDBJ whole genome shotgun (WGS) entry which is preliminary data.</text>
</comment>
<dbReference type="InterPro" id="IPR025888">
    <property type="entry name" value="MEI4"/>
</dbReference>
<evidence type="ECO:0000256" key="2">
    <source>
        <dbReference type="ARBA" id="ARBA00093453"/>
    </source>
</evidence>
<dbReference type="GO" id="GO:0042138">
    <property type="term" value="P:meiotic DNA double-strand break formation"/>
    <property type="evidence" value="ECO:0007669"/>
    <property type="project" value="InterPro"/>
</dbReference>
<dbReference type="AlphaFoldDB" id="A0AA88TJW9"/>
<dbReference type="PANTHER" id="PTHR28575">
    <property type="entry name" value="MEIOSIS-SPECIFIC PROTEIN MEI4"/>
    <property type="match status" value="1"/>
</dbReference>
<proteinExistence type="inferred from homology"/>
<evidence type="ECO:0000313" key="3">
    <source>
        <dbReference type="EMBL" id="KAK2883765.1"/>
    </source>
</evidence>
<evidence type="ECO:0008006" key="5">
    <source>
        <dbReference type="Google" id="ProtNLM"/>
    </source>
</evidence>
<comment type="similarity">
    <text evidence="2">Belongs to the MEI4L family.</text>
</comment>